<evidence type="ECO:0008006" key="4">
    <source>
        <dbReference type="Google" id="ProtNLM"/>
    </source>
</evidence>
<feature type="compositionally biased region" description="Low complexity" evidence="1">
    <location>
        <begin position="52"/>
        <end position="62"/>
    </location>
</feature>
<evidence type="ECO:0000256" key="1">
    <source>
        <dbReference type="SAM" id="MobiDB-lite"/>
    </source>
</evidence>
<comment type="caution">
    <text evidence="2">The sequence shown here is derived from an EMBL/GenBank/DDBJ whole genome shotgun (WGS) entry which is preliminary data.</text>
</comment>
<organism evidence="2 3">
    <name type="scientific">Rhododendron griersonianum</name>
    <dbReference type="NCBI Taxonomy" id="479676"/>
    <lineage>
        <taxon>Eukaryota</taxon>
        <taxon>Viridiplantae</taxon>
        <taxon>Streptophyta</taxon>
        <taxon>Embryophyta</taxon>
        <taxon>Tracheophyta</taxon>
        <taxon>Spermatophyta</taxon>
        <taxon>Magnoliopsida</taxon>
        <taxon>eudicotyledons</taxon>
        <taxon>Gunneridae</taxon>
        <taxon>Pentapetalae</taxon>
        <taxon>asterids</taxon>
        <taxon>Ericales</taxon>
        <taxon>Ericaceae</taxon>
        <taxon>Ericoideae</taxon>
        <taxon>Rhodoreae</taxon>
        <taxon>Rhododendron</taxon>
    </lineage>
</organism>
<dbReference type="PANTHER" id="PTHR48436:SF1">
    <property type="entry name" value="2, PUTATIVE-RELATED"/>
    <property type="match status" value="1"/>
</dbReference>
<name>A0AAV6LK60_9ERIC</name>
<evidence type="ECO:0000313" key="3">
    <source>
        <dbReference type="Proteomes" id="UP000823749"/>
    </source>
</evidence>
<accession>A0AAV6LK60</accession>
<dbReference type="PANTHER" id="PTHR48436">
    <property type="entry name" value="2, PUTATIVE-RELATED"/>
    <property type="match status" value="1"/>
</dbReference>
<gene>
    <name evidence="2" type="ORF">RHGRI_000798</name>
</gene>
<dbReference type="EMBL" id="JACTNZ010000001">
    <property type="protein sequence ID" value="KAG5564719.1"/>
    <property type="molecule type" value="Genomic_DNA"/>
</dbReference>
<evidence type="ECO:0000313" key="2">
    <source>
        <dbReference type="EMBL" id="KAG5564719.1"/>
    </source>
</evidence>
<proteinExistence type="predicted"/>
<keyword evidence="3" id="KW-1185">Reference proteome</keyword>
<feature type="region of interest" description="Disordered" evidence="1">
    <location>
        <begin position="1"/>
        <end position="65"/>
    </location>
</feature>
<dbReference type="InterPro" id="IPR055276">
    <property type="entry name" value="NHL41-like"/>
</dbReference>
<feature type="compositionally biased region" description="Polar residues" evidence="1">
    <location>
        <begin position="1"/>
        <end position="51"/>
    </location>
</feature>
<dbReference type="AlphaFoldDB" id="A0AAV6LK60"/>
<reference evidence="2" key="1">
    <citation type="submission" date="2020-08" db="EMBL/GenBank/DDBJ databases">
        <title>Plant Genome Project.</title>
        <authorList>
            <person name="Zhang R.-G."/>
        </authorList>
    </citation>
    <scope>NUCLEOTIDE SEQUENCE</scope>
    <source>
        <strain evidence="2">WSP0</strain>
        <tissue evidence="2">Leaf</tissue>
    </source>
</reference>
<sequence length="331" mass="36898">MIQASSNPYSTSKEPYVTSPSPSRDSNGSDHSMPSSVVTPAYTSPTDSPLHSSVSASMGSNSGTFRPWKQQQRYRVADKPYWPEFTPIREEGEERDCEGDSLTVNKFDFGQGSDHTGVPTKFLSVNTSVEMVIYNPATFFGIHFSSSSVQLFYSEIAVASGQSEEIVKVKVEGNKVPLYGAGASLAAFDYRFYRVPLRLELDIRSQADVMGKLVRTKYRIRVSCSLVVDSRIDEAIRFKDNSLDLETRNAGCRLPSIPGHHTFITMETVVSAQRFSVWHEPFVSGFGNKECRLQVTINSRTPYFRNHGDSGICKDCNADAYFYLTFFLAGL</sequence>
<dbReference type="Proteomes" id="UP000823749">
    <property type="component" value="Chromosome 1"/>
</dbReference>
<protein>
    <recommendedName>
        <fullName evidence="4">Late embryogenesis abundant protein LEA-2 subgroup domain-containing protein</fullName>
    </recommendedName>
</protein>